<accession>A0A0C9YTD2</accession>
<reference evidence="1 2" key="1">
    <citation type="submission" date="2014-04" db="EMBL/GenBank/DDBJ databases">
        <authorList>
            <consortium name="DOE Joint Genome Institute"/>
            <person name="Kuo A."/>
            <person name="Kohler A."/>
            <person name="Costa M.D."/>
            <person name="Nagy L.G."/>
            <person name="Floudas D."/>
            <person name="Copeland A."/>
            <person name="Barry K.W."/>
            <person name="Cichocki N."/>
            <person name="Veneault-Fourrey C."/>
            <person name="LaButti K."/>
            <person name="Lindquist E.A."/>
            <person name="Lipzen A."/>
            <person name="Lundell T."/>
            <person name="Morin E."/>
            <person name="Murat C."/>
            <person name="Sun H."/>
            <person name="Tunlid A."/>
            <person name="Henrissat B."/>
            <person name="Grigoriev I.V."/>
            <person name="Hibbett D.S."/>
            <person name="Martin F."/>
            <person name="Nordberg H.P."/>
            <person name="Cantor M.N."/>
            <person name="Hua S.X."/>
        </authorList>
    </citation>
    <scope>NUCLEOTIDE SEQUENCE [LARGE SCALE GENOMIC DNA]</scope>
    <source>
        <strain evidence="1 2">441</strain>
    </source>
</reference>
<dbReference type="EMBL" id="KN833693">
    <property type="protein sequence ID" value="KIK28240.1"/>
    <property type="molecule type" value="Genomic_DNA"/>
</dbReference>
<evidence type="ECO:0000313" key="2">
    <source>
        <dbReference type="Proteomes" id="UP000054018"/>
    </source>
</evidence>
<protein>
    <submittedName>
        <fullName evidence="1">Uncharacterized protein</fullName>
    </submittedName>
</protein>
<organism evidence="1 2">
    <name type="scientific">Pisolithus microcarpus 441</name>
    <dbReference type="NCBI Taxonomy" id="765257"/>
    <lineage>
        <taxon>Eukaryota</taxon>
        <taxon>Fungi</taxon>
        <taxon>Dikarya</taxon>
        <taxon>Basidiomycota</taxon>
        <taxon>Agaricomycotina</taxon>
        <taxon>Agaricomycetes</taxon>
        <taxon>Agaricomycetidae</taxon>
        <taxon>Boletales</taxon>
        <taxon>Sclerodermatineae</taxon>
        <taxon>Pisolithaceae</taxon>
        <taxon>Pisolithus</taxon>
    </lineage>
</organism>
<dbReference type="Proteomes" id="UP000054018">
    <property type="component" value="Unassembled WGS sequence"/>
</dbReference>
<dbReference type="AlphaFoldDB" id="A0A0C9YTD2"/>
<dbReference type="HOGENOM" id="CLU_2016174_0_0_1"/>
<proteinExistence type="predicted"/>
<keyword evidence="2" id="KW-1185">Reference proteome</keyword>
<evidence type="ECO:0000313" key="1">
    <source>
        <dbReference type="EMBL" id="KIK28240.1"/>
    </source>
</evidence>
<reference evidence="2" key="2">
    <citation type="submission" date="2015-01" db="EMBL/GenBank/DDBJ databases">
        <title>Evolutionary Origins and Diversification of the Mycorrhizal Mutualists.</title>
        <authorList>
            <consortium name="DOE Joint Genome Institute"/>
            <consortium name="Mycorrhizal Genomics Consortium"/>
            <person name="Kohler A."/>
            <person name="Kuo A."/>
            <person name="Nagy L.G."/>
            <person name="Floudas D."/>
            <person name="Copeland A."/>
            <person name="Barry K.W."/>
            <person name="Cichocki N."/>
            <person name="Veneault-Fourrey C."/>
            <person name="LaButti K."/>
            <person name="Lindquist E.A."/>
            <person name="Lipzen A."/>
            <person name="Lundell T."/>
            <person name="Morin E."/>
            <person name="Murat C."/>
            <person name="Riley R."/>
            <person name="Ohm R."/>
            <person name="Sun H."/>
            <person name="Tunlid A."/>
            <person name="Henrissat B."/>
            <person name="Grigoriev I.V."/>
            <person name="Hibbett D.S."/>
            <person name="Martin F."/>
        </authorList>
    </citation>
    <scope>NUCLEOTIDE SEQUENCE [LARGE SCALE GENOMIC DNA]</scope>
    <source>
        <strain evidence="2">441</strain>
    </source>
</reference>
<gene>
    <name evidence="1" type="ORF">PISMIDRAFT_608317</name>
</gene>
<name>A0A0C9YTD2_9AGAM</name>
<sequence>MVRSPIPTLACSPHTLRHGRLSIRNPAPSHDSIPLFLATSDVVLGETTDASYNVPHQISPARSLSCTVTCPINPKSITSLVFAVPVRSQTTTSVLLNPAPRCPTHWPESPVGLKAVWLMHIYT</sequence>